<dbReference type="Proteomes" id="UP000262477">
    <property type="component" value="Unassembled WGS sequence"/>
</dbReference>
<dbReference type="InterPro" id="IPR014718">
    <property type="entry name" value="GH-type_carb-bd"/>
</dbReference>
<accession>A0A371PVY6</accession>
<feature type="region of interest" description="Disordered" evidence="1">
    <location>
        <begin position="25"/>
        <end position="45"/>
    </location>
</feature>
<dbReference type="SUPFAM" id="SSF74650">
    <property type="entry name" value="Galactose mutarotase-like"/>
    <property type="match status" value="1"/>
</dbReference>
<dbReference type="AlphaFoldDB" id="A0A371PVY6"/>
<comment type="caution">
    <text evidence="3">The sequence shown here is derived from an EMBL/GenBank/DDBJ whole genome shotgun (WGS) entry which is preliminary data.</text>
</comment>
<dbReference type="EMBL" id="QUAC01000242">
    <property type="protein sequence ID" value="REK86649.1"/>
    <property type="molecule type" value="Genomic_DNA"/>
</dbReference>
<evidence type="ECO:0000256" key="1">
    <source>
        <dbReference type="SAM" id="MobiDB-lite"/>
    </source>
</evidence>
<evidence type="ECO:0000259" key="2">
    <source>
        <dbReference type="Pfam" id="PF02929"/>
    </source>
</evidence>
<proteinExistence type="predicted"/>
<feature type="domain" description="Beta galactosidase small chain/" evidence="2">
    <location>
        <begin position="40"/>
        <end position="90"/>
    </location>
</feature>
<dbReference type="InterPro" id="IPR011013">
    <property type="entry name" value="Gal_mutarotase_sf_dom"/>
</dbReference>
<dbReference type="RefSeq" id="WP_128510558.1">
    <property type="nucleotide sequence ID" value="NZ_QUAC01000242.1"/>
</dbReference>
<dbReference type="GO" id="GO:0004565">
    <property type="term" value="F:beta-galactosidase activity"/>
    <property type="evidence" value="ECO:0007669"/>
    <property type="project" value="InterPro"/>
</dbReference>
<evidence type="ECO:0000313" key="3">
    <source>
        <dbReference type="EMBL" id="REK86649.1"/>
    </source>
</evidence>
<reference evidence="3 4" key="1">
    <citation type="submission" date="2018-08" db="EMBL/GenBank/DDBJ databases">
        <title>Streptomyces NEAU-D10 sp. nov., a novel Actinomycete isolated from soil.</title>
        <authorList>
            <person name="Jin L."/>
        </authorList>
    </citation>
    <scope>NUCLEOTIDE SEQUENCE [LARGE SCALE GENOMIC DNA]</scope>
    <source>
        <strain evidence="3 4">NEAU-D10</strain>
    </source>
</reference>
<dbReference type="GO" id="GO:0009341">
    <property type="term" value="C:beta-galactosidase complex"/>
    <property type="evidence" value="ECO:0007669"/>
    <property type="project" value="InterPro"/>
</dbReference>
<protein>
    <recommendedName>
        <fullName evidence="2">Beta galactosidase small chain/ domain-containing protein</fullName>
    </recommendedName>
</protein>
<gene>
    <name evidence="3" type="ORF">DY245_31325</name>
</gene>
<keyword evidence="4" id="KW-1185">Reference proteome</keyword>
<dbReference type="GO" id="GO:0030246">
    <property type="term" value="F:carbohydrate binding"/>
    <property type="evidence" value="ECO:0007669"/>
    <property type="project" value="InterPro"/>
</dbReference>
<name>A0A371PVY6_STRIH</name>
<dbReference type="GO" id="GO:0005975">
    <property type="term" value="P:carbohydrate metabolic process"/>
    <property type="evidence" value="ECO:0007669"/>
    <property type="project" value="InterPro"/>
</dbReference>
<dbReference type="InterPro" id="IPR004199">
    <property type="entry name" value="B-gal_small/dom_5"/>
</dbReference>
<dbReference type="OrthoDB" id="9801077at2"/>
<sequence>MRRACTGRARCSALLLPVALCSELSTERTPCEPRGGPRPPHPYELKPRAVTQLGVSHRQTGVGDNDSWGTPPLEKYLLHANRTYRYGYRLARPRRGGGRRG</sequence>
<dbReference type="Gene3D" id="2.70.98.10">
    <property type="match status" value="1"/>
</dbReference>
<dbReference type="Pfam" id="PF02929">
    <property type="entry name" value="Bgal_small_N"/>
    <property type="match status" value="1"/>
</dbReference>
<evidence type="ECO:0000313" key="4">
    <source>
        <dbReference type="Proteomes" id="UP000262477"/>
    </source>
</evidence>
<organism evidence="3 4">
    <name type="scientific">Streptomyces inhibens</name>
    <dbReference type="NCBI Taxonomy" id="2293571"/>
    <lineage>
        <taxon>Bacteria</taxon>
        <taxon>Bacillati</taxon>
        <taxon>Actinomycetota</taxon>
        <taxon>Actinomycetes</taxon>
        <taxon>Kitasatosporales</taxon>
        <taxon>Streptomycetaceae</taxon>
        <taxon>Streptomyces</taxon>
    </lineage>
</organism>